<name>A0A177C2D4_9PLEO</name>
<dbReference type="AlphaFoldDB" id="A0A177C2D4"/>
<sequence length="332" mass="37738">MPVTPTPTGIIEALRSCGDKGRAKQWLQFLSRIAEVVNLLFSTEREVMFNHRFIKGEYAKGVHNLTYERPSAPAAQNPFCDAGVDNTTKLQALYFGQCVHSVILSTPLLVYLSSDCDIRVREYDIYVNPQVITRSTNTGTLNNFPVHSIFFVAPSFLPVAAIGFEPFKDPGMILDPSARQMGFKETISCAANYFSNKFNSRREGHRSRPLGTHLNRIKAGLLNSPPSFCNNNSEFRQEISLRVICNAVYEEIERWGGPRVVVSLEAAVWEHFFDTLRARLERDLRQLRVRVDDLEFAGLRIEDMEDRAKDLMSQYYQGGYRNMMALASDLYS</sequence>
<proteinExistence type="predicted"/>
<dbReference type="RefSeq" id="XP_018032319.1">
    <property type="nucleotide sequence ID" value="XM_018183155.1"/>
</dbReference>
<dbReference type="EMBL" id="KV441556">
    <property type="protein sequence ID" value="OAG01954.1"/>
    <property type="molecule type" value="Genomic_DNA"/>
</dbReference>
<evidence type="ECO:0000313" key="3">
    <source>
        <dbReference type="Proteomes" id="UP000077069"/>
    </source>
</evidence>
<accession>A0A177C2D4</accession>
<gene>
    <name evidence="2" type="ORF">CC84DRAFT_1220327</name>
</gene>
<dbReference type="Proteomes" id="UP000077069">
    <property type="component" value="Unassembled WGS sequence"/>
</dbReference>
<evidence type="ECO:0000313" key="2">
    <source>
        <dbReference type="EMBL" id="OAG01954.1"/>
    </source>
</evidence>
<dbReference type="GeneID" id="28766641"/>
<keyword evidence="3" id="KW-1185">Reference proteome</keyword>
<dbReference type="OrthoDB" id="3779164at2759"/>
<feature type="coiled-coil region" evidence="1">
    <location>
        <begin position="277"/>
        <end position="314"/>
    </location>
</feature>
<dbReference type="InParanoid" id="A0A177C2D4"/>
<evidence type="ECO:0000256" key="1">
    <source>
        <dbReference type="SAM" id="Coils"/>
    </source>
</evidence>
<protein>
    <submittedName>
        <fullName evidence="2">Uncharacterized protein</fullName>
    </submittedName>
</protein>
<organism evidence="2 3">
    <name type="scientific">Paraphaeosphaeria sporulosa</name>
    <dbReference type="NCBI Taxonomy" id="1460663"/>
    <lineage>
        <taxon>Eukaryota</taxon>
        <taxon>Fungi</taxon>
        <taxon>Dikarya</taxon>
        <taxon>Ascomycota</taxon>
        <taxon>Pezizomycotina</taxon>
        <taxon>Dothideomycetes</taxon>
        <taxon>Pleosporomycetidae</taxon>
        <taxon>Pleosporales</taxon>
        <taxon>Massarineae</taxon>
        <taxon>Didymosphaeriaceae</taxon>
        <taxon>Paraphaeosphaeria</taxon>
    </lineage>
</organism>
<reference evidence="2 3" key="1">
    <citation type="submission" date="2016-05" db="EMBL/GenBank/DDBJ databases">
        <title>Comparative analysis of secretome profiles of manganese(II)-oxidizing ascomycete fungi.</title>
        <authorList>
            <consortium name="DOE Joint Genome Institute"/>
            <person name="Zeiner C.A."/>
            <person name="Purvine S.O."/>
            <person name="Zink E.M."/>
            <person name="Wu S."/>
            <person name="Pasa-Tolic L."/>
            <person name="Chaput D.L."/>
            <person name="Haridas S."/>
            <person name="Grigoriev I.V."/>
            <person name="Santelli C.M."/>
            <person name="Hansel C.M."/>
        </authorList>
    </citation>
    <scope>NUCLEOTIDE SEQUENCE [LARGE SCALE GENOMIC DNA]</scope>
    <source>
        <strain evidence="2 3">AP3s5-JAC2a</strain>
    </source>
</reference>
<keyword evidence="1" id="KW-0175">Coiled coil</keyword>